<keyword evidence="2" id="KW-1185">Reference proteome</keyword>
<gene>
    <name evidence="1" type="ORF">M9H77_08099</name>
</gene>
<protein>
    <submittedName>
        <fullName evidence="1">Uncharacterized protein</fullName>
    </submittedName>
</protein>
<evidence type="ECO:0000313" key="1">
    <source>
        <dbReference type="EMBL" id="KAI5677149.1"/>
    </source>
</evidence>
<dbReference type="Proteomes" id="UP001060085">
    <property type="component" value="Linkage Group LG02"/>
</dbReference>
<organism evidence="1 2">
    <name type="scientific">Catharanthus roseus</name>
    <name type="common">Madagascar periwinkle</name>
    <name type="synonym">Vinca rosea</name>
    <dbReference type="NCBI Taxonomy" id="4058"/>
    <lineage>
        <taxon>Eukaryota</taxon>
        <taxon>Viridiplantae</taxon>
        <taxon>Streptophyta</taxon>
        <taxon>Embryophyta</taxon>
        <taxon>Tracheophyta</taxon>
        <taxon>Spermatophyta</taxon>
        <taxon>Magnoliopsida</taxon>
        <taxon>eudicotyledons</taxon>
        <taxon>Gunneridae</taxon>
        <taxon>Pentapetalae</taxon>
        <taxon>asterids</taxon>
        <taxon>lamiids</taxon>
        <taxon>Gentianales</taxon>
        <taxon>Apocynaceae</taxon>
        <taxon>Rauvolfioideae</taxon>
        <taxon>Vinceae</taxon>
        <taxon>Catharanthinae</taxon>
        <taxon>Catharanthus</taxon>
    </lineage>
</organism>
<proteinExistence type="predicted"/>
<name>A0ACC0BWS5_CATRO</name>
<accession>A0ACC0BWS5</accession>
<comment type="caution">
    <text evidence="1">The sequence shown here is derived from an EMBL/GenBank/DDBJ whole genome shotgun (WGS) entry which is preliminary data.</text>
</comment>
<evidence type="ECO:0000313" key="2">
    <source>
        <dbReference type="Proteomes" id="UP001060085"/>
    </source>
</evidence>
<dbReference type="EMBL" id="CM044702">
    <property type="protein sequence ID" value="KAI5677149.1"/>
    <property type="molecule type" value="Genomic_DNA"/>
</dbReference>
<sequence length="689" mass="78103">MNDALQLQTPQTQISIEEPYQNPQKLLVLECAEQGYNQGELRATNMEKFREIVIKLANSDPNKPLSETQNSLIHDRFNRLLSLLHTPDHPPYAWMIQRALEELNEKRGSSEESISDFIRKEYHDLPWSHSTLLKHHLEALCECGDIILTHGQHYLLAGADSTVNSGKRCRKKSSRKKRQWDCDAKKRKQRKKDIDKESKEGQMLHEKQNCILEGPKQKNLEAEARKDTPALYIVGEDGEQIEGDQTEILTPERPPGFDSAGLEESSHRLACCIEGLPQATDPTRRPTDVVVSTAEGLSDHQKQIQLFNVYDQLNHEDQMVLAKHGNPETSVCQTLQDMEPMTIIDGIDLQQTNNGVRPAPPSQEMPTELCSQKTPSELPLTEKNAAISESEGKPVNRIVFTYRKRPSVNKAAKRQDLCSTIQEIKDKVLPQKQLKCQNLKQLNDNPMAPSLLQQQLAEHGLSRTNEQQEVKSGAANRSEYQRRLRPRPPKPKQSHARNTAELSPSPHHQRDVEQQPKGHGRHPKPEQSDALMTAELSPSTNQHDVEQQQPKRHGRPPKPEQSDALKTLELSPSPHEHDVEQQQPKRRGRPPKPEQSDALKTLELSPSPHEHDVGQQQPKRRGRPPKPEQSDTLKTLELSPLPHELSSSPHKHDVEQQKPKRRGRPPKVMSDNGVTNDNVVPFPDPDQSS</sequence>
<reference evidence="2" key="1">
    <citation type="journal article" date="2023" name="Nat. Plants">
        <title>Single-cell RNA sequencing provides a high-resolution roadmap for understanding the multicellular compartmentation of specialized metabolism.</title>
        <authorList>
            <person name="Sun S."/>
            <person name="Shen X."/>
            <person name="Li Y."/>
            <person name="Li Y."/>
            <person name="Wang S."/>
            <person name="Li R."/>
            <person name="Zhang H."/>
            <person name="Shen G."/>
            <person name="Guo B."/>
            <person name="Wei J."/>
            <person name="Xu J."/>
            <person name="St-Pierre B."/>
            <person name="Chen S."/>
            <person name="Sun C."/>
        </authorList>
    </citation>
    <scope>NUCLEOTIDE SEQUENCE [LARGE SCALE GENOMIC DNA]</scope>
</reference>